<comment type="similarity">
    <text evidence="3">Belongs to the NPH3 family.</text>
</comment>
<evidence type="ECO:0000256" key="4">
    <source>
        <dbReference type="SAM" id="Coils"/>
    </source>
</evidence>
<dbReference type="AlphaFoldDB" id="A0A3S3MGW2"/>
<evidence type="ECO:0000256" key="3">
    <source>
        <dbReference type="PROSITE-ProRule" id="PRU00982"/>
    </source>
</evidence>
<dbReference type="CDD" id="cd00043">
    <property type="entry name" value="CYCLIN_SF"/>
    <property type="match status" value="1"/>
</dbReference>
<dbReference type="PROSITE" id="PS51649">
    <property type="entry name" value="NPH3"/>
    <property type="match status" value="1"/>
</dbReference>
<name>A0A3S3MGW2_9MAGN</name>
<comment type="pathway">
    <text evidence="1">Protein modification; protein ubiquitination.</text>
</comment>
<evidence type="ECO:0000259" key="6">
    <source>
        <dbReference type="PROSITE" id="PS51649"/>
    </source>
</evidence>
<dbReference type="Pfam" id="PF03000">
    <property type="entry name" value="NPH3"/>
    <property type="match status" value="1"/>
</dbReference>
<evidence type="ECO:0000313" key="8">
    <source>
        <dbReference type="Proteomes" id="UP000283530"/>
    </source>
</evidence>
<evidence type="ECO:0000256" key="1">
    <source>
        <dbReference type="ARBA" id="ARBA00004906"/>
    </source>
</evidence>
<dbReference type="EMBL" id="QPKB01000004">
    <property type="protein sequence ID" value="RWR83455.1"/>
    <property type="molecule type" value="Genomic_DNA"/>
</dbReference>
<proteinExistence type="inferred from homology"/>
<sequence>MARQRKKACGFYRDGKDWFCNAALPIDIIVEVEGILFYLHKFPLLSKCGKIANILQDFHSTSGEVFRTELSSCPGGPDAFLLAAKFCYGERVDLTPKNIIPVYCMANYLKMTVDYGEENLLAISESFFHKTILRNWKDCILALQSSESVMPDADALQIVDKSLSALSVMACTDPTLFGWPMLMYGSSQSPGGSILWNGINTGARIRSFESDWWFEDISYLSVRLFKRLLETMKVRGVRPEKLAGAVMHYARKHLPGLVRWQKGRGSKPVSTVVSFSMTPAVVDQRLLLESIEEMLPPKKGKSFCRFLLGLLRIGMILNISQAWKDSMERRIGMQLEFSTLDGLLLPTFSDSDYLYDYDCIERIILHFLLSESTVLTPFSSSSVEPEASPPSGSLSRVAKLIDSYLAEIAPDANLKPEKMRSLAEALPESSRNLHDGLYRALDIYFKAHPWLSEDNREQLFSVINCQKLSLDACAHASQNERLPLRVVLQVLFFEQLHMRSALAGILHVSDNDSAAAPAVANDMAGQILQRDGWFTVVRENQVLRVDMETMRSRVRDLEQEFSSIKQEMQKVAKSSSSLVSPRLVSRRIGFNLLQSLNPTQPNTVEVVDPSPRQSVEQGHSSHYSRHHKRFSVLST</sequence>
<feature type="domain" description="NPH3" evidence="6">
    <location>
        <begin position="211"/>
        <end position="497"/>
    </location>
</feature>
<protein>
    <submittedName>
        <fullName evidence="7">BTB/POZ domain-containing-like protein</fullName>
    </submittedName>
</protein>
<dbReference type="Gene3D" id="3.30.710.10">
    <property type="entry name" value="Potassium Channel Kv1.1, Chain A"/>
    <property type="match status" value="1"/>
</dbReference>
<evidence type="ECO:0000256" key="2">
    <source>
        <dbReference type="ARBA" id="ARBA00022786"/>
    </source>
</evidence>
<accession>A0A3S3MGW2</accession>
<dbReference type="PANTHER" id="PTHR32370">
    <property type="entry name" value="OS12G0117600 PROTEIN"/>
    <property type="match status" value="1"/>
</dbReference>
<dbReference type="GO" id="GO:0016567">
    <property type="term" value="P:protein ubiquitination"/>
    <property type="evidence" value="ECO:0007669"/>
    <property type="project" value="UniProtKB-UniPathway"/>
</dbReference>
<keyword evidence="2" id="KW-0833">Ubl conjugation pathway</keyword>
<evidence type="ECO:0000313" key="7">
    <source>
        <dbReference type="EMBL" id="RWR83455.1"/>
    </source>
</evidence>
<keyword evidence="8" id="KW-1185">Reference proteome</keyword>
<keyword evidence="4" id="KW-0175">Coiled coil</keyword>
<organism evidence="7 8">
    <name type="scientific">Cinnamomum micranthum f. kanehirae</name>
    <dbReference type="NCBI Taxonomy" id="337451"/>
    <lineage>
        <taxon>Eukaryota</taxon>
        <taxon>Viridiplantae</taxon>
        <taxon>Streptophyta</taxon>
        <taxon>Embryophyta</taxon>
        <taxon>Tracheophyta</taxon>
        <taxon>Spermatophyta</taxon>
        <taxon>Magnoliopsida</taxon>
        <taxon>Magnoliidae</taxon>
        <taxon>Laurales</taxon>
        <taxon>Lauraceae</taxon>
        <taxon>Cinnamomum</taxon>
    </lineage>
</organism>
<dbReference type="SUPFAM" id="SSF54695">
    <property type="entry name" value="POZ domain"/>
    <property type="match status" value="1"/>
</dbReference>
<dbReference type="InterPro" id="IPR011333">
    <property type="entry name" value="SKP1/BTB/POZ_sf"/>
</dbReference>
<feature type="compositionally biased region" description="Basic residues" evidence="5">
    <location>
        <begin position="622"/>
        <end position="635"/>
    </location>
</feature>
<dbReference type="InterPro" id="IPR027356">
    <property type="entry name" value="NPH3_dom"/>
</dbReference>
<dbReference type="UniPathway" id="UPA00143"/>
<dbReference type="OrthoDB" id="624345at2759"/>
<evidence type="ECO:0000256" key="5">
    <source>
        <dbReference type="SAM" id="MobiDB-lite"/>
    </source>
</evidence>
<reference evidence="7 8" key="1">
    <citation type="journal article" date="2019" name="Nat. Plants">
        <title>Stout camphor tree genome fills gaps in understanding of flowering plant genome evolution.</title>
        <authorList>
            <person name="Chaw S.M."/>
            <person name="Liu Y.C."/>
            <person name="Wu Y.W."/>
            <person name="Wang H.Y."/>
            <person name="Lin C.I."/>
            <person name="Wu C.S."/>
            <person name="Ke H.M."/>
            <person name="Chang L.Y."/>
            <person name="Hsu C.Y."/>
            <person name="Yang H.T."/>
            <person name="Sudianto E."/>
            <person name="Hsu M.H."/>
            <person name="Wu K.P."/>
            <person name="Wang L.N."/>
            <person name="Leebens-Mack J.H."/>
            <person name="Tsai I.J."/>
        </authorList>
    </citation>
    <scope>NUCLEOTIDE SEQUENCE [LARGE SCALE GENOMIC DNA]</scope>
    <source>
        <strain evidence="8">cv. Chaw 1501</strain>
        <tissue evidence="7">Young leaves</tissue>
    </source>
</reference>
<comment type="caution">
    <text evidence="7">The sequence shown here is derived from an EMBL/GenBank/DDBJ whole genome shotgun (WGS) entry which is preliminary data.</text>
</comment>
<gene>
    <name evidence="7" type="ORF">CKAN_01220900</name>
</gene>
<dbReference type="Proteomes" id="UP000283530">
    <property type="component" value="Unassembled WGS sequence"/>
</dbReference>
<feature type="compositionally biased region" description="Polar residues" evidence="5">
    <location>
        <begin position="611"/>
        <end position="621"/>
    </location>
</feature>
<feature type="coiled-coil region" evidence="4">
    <location>
        <begin position="540"/>
        <end position="574"/>
    </location>
</feature>
<feature type="region of interest" description="Disordered" evidence="5">
    <location>
        <begin position="600"/>
        <end position="635"/>
    </location>
</feature>
<dbReference type="STRING" id="337451.A0A3S3MGW2"/>
<dbReference type="InterPro" id="IPR043454">
    <property type="entry name" value="NPH3/RPT2-like"/>
</dbReference>